<dbReference type="PANTHER" id="PTHR30012">
    <property type="entry name" value="GENERAL SECRETION PATHWAY PROTEIN"/>
    <property type="match status" value="1"/>
</dbReference>
<feature type="transmembrane region" description="Helical" evidence="7">
    <location>
        <begin position="158"/>
        <end position="181"/>
    </location>
</feature>
<feature type="domain" description="Type II secretion system protein GspF" evidence="8">
    <location>
        <begin position="64"/>
        <end position="182"/>
    </location>
</feature>
<evidence type="ECO:0000256" key="4">
    <source>
        <dbReference type="ARBA" id="ARBA00022692"/>
    </source>
</evidence>
<evidence type="ECO:0000313" key="11">
    <source>
        <dbReference type="Proteomes" id="UP000093281"/>
    </source>
</evidence>
<protein>
    <submittedName>
        <fullName evidence="10">Type II secretion system F family protein</fullName>
    </submittedName>
    <submittedName>
        <fullName evidence="9">Type II secretion system protein F</fullName>
    </submittedName>
</protein>
<accession>A0A1C0B581</accession>
<feature type="transmembrane region" description="Helical" evidence="7">
    <location>
        <begin position="212"/>
        <end position="231"/>
    </location>
</feature>
<dbReference type="RefSeq" id="WP_066184985.1">
    <property type="nucleotide sequence ID" value="NZ_LCUJ01000009.1"/>
</dbReference>
<keyword evidence="6 7" id="KW-0472">Membrane</keyword>
<dbReference type="Pfam" id="PF00482">
    <property type="entry name" value="T2SSF"/>
    <property type="match status" value="2"/>
</dbReference>
<comment type="caution">
    <text evidence="9">The sequence shown here is derived from an EMBL/GenBank/DDBJ whole genome shotgun (WGS) entry which is preliminary data.</text>
</comment>
<feature type="transmembrane region" description="Helical" evidence="7">
    <location>
        <begin position="359"/>
        <end position="388"/>
    </location>
</feature>
<evidence type="ECO:0000256" key="7">
    <source>
        <dbReference type="SAM" id="Phobius"/>
    </source>
</evidence>
<dbReference type="OrthoDB" id="9805682at2"/>
<dbReference type="PANTHER" id="PTHR30012:SF0">
    <property type="entry name" value="TYPE II SECRETION SYSTEM PROTEIN F-RELATED"/>
    <property type="match status" value="1"/>
</dbReference>
<evidence type="ECO:0000313" key="10">
    <source>
        <dbReference type="EMBL" id="TLS71135.1"/>
    </source>
</evidence>
<evidence type="ECO:0000313" key="9">
    <source>
        <dbReference type="EMBL" id="OCL97703.1"/>
    </source>
</evidence>
<dbReference type="EMBL" id="VBUF01000005">
    <property type="protein sequence ID" value="TLS71135.1"/>
    <property type="molecule type" value="Genomic_DNA"/>
</dbReference>
<reference evidence="10 12" key="3">
    <citation type="submission" date="2019-05" db="EMBL/GenBank/DDBJ databases">
        <title>Arcobacter cibarius and Arcobacter thereius providing challenges in identification an antibiotic susceptibility and Quinolone resistance.</title>
        <authorList>
            <person name="Busch A."/>
            <person name="Hanel I."/>
            <person name="Hotzel H."/>
            <person name="Tomaso H."/>
        </authorList>
    </citation>
    <scope>NUCLEOTIDE SEQUENCE [LARGE SCALE GENOMIC DNA]</scope>
    <source>
        <strain evidence="10 12">17CS1191_2</strain>
    </source>
</reference>
<gene>
    <name evidence="9" type="primary">epsF</name>
    <name evidence="9" type="ORF">AAX29_01857</name>
    <name evidence="10" type="ORF">FE246_09255</name>
</gene>
<dbReference type="STRING" id="544718.AAX25_01970"/>
<dbReference type="Proteomes" id="UP000093281">
    <property type="component" value="Unassembled WGS sequence"/>
</dbReference>
<evidence type="ECO:0000256" key="6">
    <source>
        <dbReference type="ARBA" id="ARBA00023136"/>
    </source>
</evidence>
<name>A0A1C0B581_9BACT</name>
<sequence length="395" mass="47314">MKRYKIFYQEDKEIKNRIVDEKGIDFYKERFDILSINEIKSNFMDKFKIKRQVSKKDLYLLFYELNIMLESNINISDAILIIKKSKKSRAIREFLDRINYAFSNSSSINLALKDYKIDSYIKDFLENSQINSNLSSNIKAIYLLLKEQEEIRKSFKKVLYYPFFLFFTFITSLFIIFYFVIPSFKSIFHNQMETLPTSTKILLNFENFFLDYFFIISLLIFLVLFLFISIYKINSRFQLFIDFISFKYLFVFSKILKNLEFYKLFLLIDIMQKSKYEFHKSFLDSKLLLKNKYLLDRIELIDKLLTNGKSISFAFDKSEVFDDIILNLLNTGEVSNNLEVIVSEIKEIYKSRFDNSIKFMISFISPFFLIIISSMILFLVLAIFTPIWQMGSLIK</sequence>
<keyword evidence="4 7" id="KW-0812">Transmembrane</keyword>
<dbReference type="AlphaFoldDB" id="A0A1C0B581"/>
<dbReference type="EMBL" id="LCUJ01000009">
    <property type="protein sequence ID" value="OCL97703.1"/>
    <property type="molecule type" value="Genomic_DNA"/>
</dbReference>
<comment type="subcellular location">
    <subcellularLocation>
        <location evidence="1">Cell membrane</location>
        <topology evidence="1">Multi-pass membrane protein</topology>
    </subcellularLocation>
</comment>
<evidence type="ECO:0000256" key="5">
    <source>
        <dbReference type="ARBA" id="ARBA00022989"/>
    </source>
</evidence>
<reference evidence="11" key="1">
    <citation type="submission" date="2015-05" db="EMBL/GenBank/DDBJ databases">
        <authorList>
            <person name="Rovetto F."/>
            <person name="Cocolin L."/>
            <person name="Illeghems K."/>
            <person name="Van Nieuwerburgh F."/>
            <person name="Houf K."/>
        </authorList>
    </citation>
    <scope>NUCLEOTIDE SEQUENCE [LARGE SCALE GENOMIC DNA]</scope>
    <source>
        <strain evidence="11">DU22</strain>
    </source>
</reference>
<organism evidence="9 11">
    <name type="scientific">Aliarcobacter thereius</name>
    <dbReference type="NCBI Taxonomy" id="544718"/>
    <lineage>
        <taxon>Bacteria</taxon>
        <taxon>Pseudomonadati</taxon>
        <taxon>Campylobacterota</taxon>
        <taxon>Epsilonproteobacteria</taxon>
        <taxon>Campylobacterales</taxon>
        <taxon>Arcobacteraceae</taxon>
        <taxon>Aliarcobacter</taxon>
    </lineage>
</organism>
<evidence type="ECO:0000313" key="12">
    <source>
        <dbReference type="Proteomes" id="UP000308001"/>
    </source>
</evidence>
<keyword evidence="3" id="KW-1003">Cell membrane</keyword>
<keyword evidence="5 7" id="KW-1133">Transmembrane helix</keyword>
<dbReference type="InterPro" id="IPR018076">
    <property type="entry name" value="T2SS_GspF_dom"/>
</dbReference>
<dbReference type="InterPro" id="IPR003004">
    <property type="entry name" value="GspF/PilC"/>
</dbReference>
<proteinExistence type="inferred from homology"/>
<dbReference type="GO" id="GO:0005886">
    <property type="term" value="C:plasma membrane"/>
    <property type="evidence" value="ECO:0007669"/>
    <property type="project" value="UniProtKB-SubCell"/>
</dbReference>
<dbReference type="InterPro" id="IPR042094">
    <property type="entry name" value="T2SS_GspF_sf"/>
</dbReference>
<dbReference type="Gene3D" id="1.20.81.30">
    <property type="entry name" value="Type II secretion system (T2SS), domain F"/>
    <property type="match status" value="2"/>
</dbReference>
<dbReference type="Proteomes" id="UP000308001">
    <property type="component" value="Unassembled WGS sequence"/>
</dbReference>
<dbReference type="PRINTS" id="PR00812">
    <property type="entry name" value="BCTERIALGSPF"/>
</dbReference>
<evidence type="ECO:0000256" key="2">
    <source>
        <dbReference type="ARBA" id="ARBA00005745"/>
    </source>
</evidence>
<evidence type="ECO:0000256" key="3">
    <source>
        <dbReference type="ARBA" id="ARBA00022475"/>
    </source>
</evidence>
<evidence type="ECO:0000259" key="8">
    <source>
        <dbReference type="Pfam" id="PF00482"/>
    </source>
</evidence>
<evidence type="ECO:0000256" key="1">
    <source>
        <dbReference type="ARBA" id="ARBA00004651"/>
    </source>
</evidence>
<reference evidence="9" key="2">
    <citation type="submission" date="2015-05" db="EMBL/GenBank/DDBJ databases">
        <authorList>
            <person name="Wang D.B."/>
            <person name="Wang M."/>
        </authorList>
    </citation>
    <scope>NUCLEOTIDE SEQUENCE [LARGE SCALE GENOMIC DNA]</scope>
    <source>
        <strain evidence="9">DU22</strain>
    </source>
</reference>
<feature type="domain" description="Type II secretion system protein GspF" evidence="8">
    <location>
        <begin position="291"/>
        <end position="386"/>
    </location>
</feature>
<comment type="similarity">
    <text evidence="2">Belongs to the GSP F family.</text>
</comment>